<protein>
    <submittedName>
        <fullName evidence="2">Putative spore germination protein GerPC</fullName>
    </submittedName>
</protein>
<keyword evidence="3" id="KW-1185">Reference proteome</keyword>
<dbReference type="Proteomes" id="UP000028875">
    <property type="component" value="Unassembled WGS sequence"/>
</dbReference>
<proteinExistence type="predicted"/>
<organism evidence="2 3">
    <name type="scientific">Virgibacillus massiliensis</name>
    <dbReference type="NCBI Taxonomy" id="1462526"/>
    <lineage>
        <taxon>Bacteria</taxon>
        <taxon>Bacillati</taxon>
        <taxon>Bacillota</taxon>
        <taxon>Bacilli</taxon>
        <taxon>Bacillales</taxon>
        <taxon>Bacillaceae</taxon>
        <taxon>Virgibacillus</taxon>
    </lineage>
</organism>
<accession>A0A024QEK3</accession>
<sequence length="194" mass="22327">MNSTNWSNYLNDIHEYMKQQETIIQTLMSRVNQLEESLQHTNSNKIEKVEYHFDQLKIEHLDGTLHIGLSPQDLVNLEENGFPNQPGTPPNYQPPLKQTLQSELSSYLNDSGPTIIRQLASDHNVTLDDGYPSILIKDIEKQLPGRIAYHENEATKHRKIQSREELHAYITNKIKSEINQSLASYMQSSNQKGE</sequence>
<feature type="coiled-coil region" evidence="1">
    <location>
        <begin position="17"/>
        <end position="44"/>
    </location>
</feature>
<dbReference type="AlphaFoldDB" id="A0A024QEK3"/>
<dbReference type="STRING" id="1462526.BN990_03004"/>
<evidence type="ECO:0000313" key="3">
    <source>
        <dbReference type="Proteomes" id="UP000028875"/>
    </source>
</evidence>
<dbReference type="InterPro" id="IPR019673">
    <property type="entry name" value="Spore_germination_GerPC"/>
</dbReference>
<name>A0A024QEK3_9BACI</name>
<keyword evidence="1" id="KW-0175">Coiled coil</keyword>
<comment type="caution">
    <text evidence="2">The sequence shown here is derived from an EMBL/GenBank/DDBJ whole genome shotgun (WGS) entry which is preliminary data.</text>
</comment>
<evidence type="ECO:0000256" key="1">
    <source>
        <dbReference type="SAM" id="Coils"/>
    </source>
</evidence>
<reference evidence="3" key="2">
    <citation type="submission" date="2014-05" db="EMBL/GenBank/DDBJ databases">
        <title>Draft genome sequence of Virgibacillus massiliensis Vm-5.</title>
        <authorList>
            <person name="Khelaifia S."/>
            <person name="Croce O."/>
            <person name="Lagier J.C."/>
            <person name="Raoult D."/>
        </authorList>
    </citation>
    <scope>NUCLEOTIDE SEQUENCE [LARGE SCALE GENOMIC DNA]</scope>
    <source>
        <strain evidence="3">Vm-5</strain>
    </source>
</reference>
<dbReference type="eggNOG" id="ENOG50335K6">
    <property type="taxonomic scope" value="Bacteria"/>
</dbReference>
<dbReference type="EMBL" id="CCDP010000002">
    <property type="protein sequence ID" value="CDQ40677.1"/>
    <property type="molecule type" value="Genomic_DNA"/>
</dbReference>
<gene>
    <name evidence="2" type="primary">gerPC</name>
    <name evidence="2" type="ORF">BN990_03004</name>
</gene>
<reference evidence="2 3" key="1">
    <citation type="submission" date="2014-03" db="EMBL/GenBank/DDBJ databases">
        <authorList>
            <person name="Urmite Genomes U."/>
        </authorList>
    </citation>
    <scope>NUCLEOTIDE SEQUENCE [LARGE SCALE GENOMIC DNA]</scope>
    <source>
        <strain evidence="2 3">Vm-5</strain>
    </source>
</reference>
<dbReference type="OrthoDB" id="2991331at2"/>
<dbReference type="Pfam" id="PF10737">
    <property type="entry name" value="GerPC"/>
    <property type="match status" value="1"/>
</dbReference>
<dbReference type="RefSeq" id="WP_021292246.1">
    <property type="nucleotide sequence ID" value="NZ_BNER01000006.1"/>
</dbReference>
<evidence type="ECO:0000313" key="2">
    <source>
        <dbReference type="EMBL" id="CDQ40677.1"/>
    </source>
</evidence>